<dbReference type="PRINTS" id="PR00038">
    <property type="entry name" value="HTHLUXR"/>
</dbReference>
<dbReference type="InterPro" id="IPR001789">
    <property type="entry name" value="Sig_transdc_resp-reg_receiver"/>
</dbReference>
<dbReference type="AlphaFoldDB" id="A0A2H5X8U1"/>
<dbReference type="Proteomes" id="UP000236173">
    <property type="component" value="Unassembled WGS sequence"/>
</dbReference>
<name>A0A2H5X8U1_9BACT</name>
<evidence type="ECO:0000313" key="6">
    <source>
        <dbReference type="EMBL" id="GBC97613.1"/>
    </source>
</evidence>
<gene>
    <name evidence="6" type="primary">degU</name>
    <name evidence="6" type="ORF">HRbin17_00101</name>
</gene>
<dbReference type="PROSITE" id="PS50043">
    <property type="entry name" value="HTH_LUXR_2"/>
    <property type="match status" value="1"/>
</dbReference>
<dbReference type="PANTHER" id="PTHR43214:SF37">
    <property type="entry name" value="TRANSCRIPTIONAL REGULATORY PROTEIN YDFI"/>
    <property type="match status" value="1"/>
</dbReference>
<dbReference type="EMBL" id="BEHT01000001">
    <property type="protein sequence ID" value="GBC97613.1"/>
    <property type="molecule type" value="Genomic_DNA"/>
</dbReference>
<organism evidence="6 7">
    <name type="scientific">Candidatus Fervidibacter japonicus</name>
    <dbReference type="NCBI Taxonomy" id="2035412"/>
    <lineage>
        <taxon>Bacteria</taxon>
        <taxon>Candidatus Fervidibacterota</taxon>
        <taxon>Candidatus Fervidibacter</taxon>
    </lineage>
</organism>
<reference evidence="7" key="1">
    <citation type="submission" date="2017-09" db="EMBL/GenBank/DDBJ databases">
        <title>Metaegenomics of thermophilic ammonia-oxidizing enrichment culture.</title>
        <authorList>
            <person name="Kato S."/>
            <person name="Suzuki K."/>
        </authorList>
    </citation>
    <scope>NUCLEOTIDE SEQUENCE [LARGE SCALE GENOMIC DNA]</scope>
</reference>
<dbReference type="CDD" id="cd06170">
    <property type="entry name" value="LuxR_C_like"/>
    <property type="match status" value="1"/>
</dbReference>
<evidence type="ECO:0000259" key="4">
    <source>
        <dbReference type="PROSITE" id="PS50043"/>
    </source>
</evidence>
<feature type="modified residue" description="4-aspartylphosphate" evidence="3">
    <location>
        <position position="68"/>
    </location>
</feature>
<protein>
    <submittedName>
        <fullName evidence="6">Transcriptional regulatory protein DegU</fullName>
    </submittedName>
</protein>
<sequence>MRTRRGDGKHALQESVSLIIADDHPLFLLGLRTFLEQHTNYCVVGEANNADQILRCAQQMPADIVIMDLSIARSTDFKVIRQLRTINPNTKVLILTGYATPEMLVNSIRAGAIGYLSKESDPSLLLLALQSIQQGKPWIQREFTERLLQALTNPVPGWRQLSPREQEVLRLVAQGLSNKEIARLLQIRPGTVKEHVTRILRKLNLRNRTEATLYALRVLELSDLTPLTPPTLPTQTEPLRWH</sequence>
<dbReference type="CDD" id="cd17535">
    <property type="entry name" value="REC_NarL-like"/>
    <property type="match status" value="1"/>
</dbReference>
<dbReference type="GO" id="GO:0003677">
    <property type="term" value="F:DNA binding"/>
    <property type="evidence" value="ECO:0007669"/>
    <property type="project" value="UniProtKB-KW"/>
</dbReference>
<feature type="domain" description="HTH luxR-type" evidence="4">
    <location>
        <begin position="154"/>
        <end position="219"/>
    </location>
</feature>
<dbReference type="SUPFAM" id="SSF52172">
    <property type="entry name" value="CheY-like"/>
    <property type="match status" value="1"/>
</dbReference>
<keyword evidence="2" id="KW-0238">DNA-binding</keyword>
<evidence type="ECO:0000256" key="3">
    <source>
        <dbReference type="PROSITE-ProRule" id="PRU00169"/>
    </source>
</evidence>
<evidence type="ECO:0000256" key="2">
    <source>
        <dbReference type="ARBA" id="ARBA00023125"/>
    </source>
</evidence>
<feature type="domain" description="Response regulatory" evidence="5">
    <location>
        <begin position="17"/>
        <end position="133"/>
    </location>
</feature>
<dbReference type="InterPro" id="IPR039420">
    <property type="entry name" value="WalR-like"/>
</dbReference>
<evidence type="ECO:0000313" key="7">
    <source>
        <dbReference type="Proteomes" id="UP000236173"/>
    </source>
</evidence>
<comment type="caution">
    <text evidence="6">The sequence shown here is derived from an EMBL/GenBank/DDBJ whole genome shotgun (WGS) entry which is preliminary data.</text>
</comment>
<dbReference type="PANTHER" id="PTHR43214">
    <property type="entry name" value="TWO-COMPONENT RESPONSE REGULATOR"/>
    <property type="match status" value="1"/>
</dbReference>
<keyword evidence="1 3" id="KW-0597">Phosphoprotein</keyword>
<dbReference type="SMART" id="SM00421">
    <property type="entry name" value="HTH_LUXR"/>
    <property type="match status" value="1"/>
</dbReference>
<dbReference type="PROSITE" id="PS50110">
    <property type="entry name" value="RESPONSE_REGULATORY"/>
    <property type="match status" value="1"/>
</dbReference>
<dbReference type="InterPro" id="IPR000792">
    <property type="entry name" value="Tscrpt_reg_LuxR_C"/>
</dbReference>
<dbReference type="Gene3D" id="3.40.50.2300">
    <property type="match status" value="1"/>
</dbReference>
<dbReference type="InterPro" id="IPR058245">
    <property type="entry name" value="NreC/VraR/RcsB-like_REC"/>
</dbReference>
<dbReference type="Pfam" id="PF00072">
    <property type="entry name" value="Response_reg"/>
    <property type="match status" value="1"/>
</dbReference>
<evidence type="ECO:0000256" key="1">
    <source>
        <dbReference type="ARBA" id="ARBA00022553"/>
    </source>
</evidence>
<dbReference type="GO" id="GO:0000160">
    <property type="term" value="P:phosphorelay signal transduction system"/>
    <property type="evidence" value="ECO:0007669"/>
    <property type="project" value="InterPro"/>
</dbReference>
<accession>A0A2H5X8U1</accession>
<proteinExistence type="predicted"/>
<dbReference type="Pfam" id="PF00196">
    <property type="entry name" value="GerE"/>
    <property type="match status" value="1"/>
</dbReference>
<dbReference type="InterPro" id="IPR011006">
    <property type="entry name" value="CheY-like_superfamily"/>
</dbReference>
<dbReference type="GO" id="GO:0006355">
    <property type="term" value="P:regulation of DNA-templated transcription"/>
    <property type="evidence" value="ECO:0007669"/>
    <property type="project" value="InterPro"/>
</dbReference>
<dbReference type="PROSITE" id="PS00622">
    <property type="entry name" value="HTH_LUXR_1"/>
    <property type="match status" value="1"/>
</dbReference>
<dbReference type="SMART" id="SM00448">
    <property type="entry name" value="REC"/>
    <property type="match status" value="1"/>
</dbReference>
<evidence type="ECO:0000259" key="5">
    <source>
        <dbReference type="PROSITE" id="PS50110"/>
    </source>
</evidence>